<comment type="caution">
    <text evidence="2">The sequence shown here is derived from an EMBL/GenBank/DDBJ whole genome shotgun (WGS) entry which is preliminary data.</text>
</comment>
<evidence type="ECO:0000259" key="1">
    <source>
        <dbReference type="SMART" id="SM00421"/>
    </source>
</evidence>
<dbReference type="RefSeq" id="WP_305107607.1">
    <property type="nucleotide sequence ID" value="NZ_JAUTWS010000057.1"/>
</dbReference>
<dbReference type="SMART" id="SM00421">
    <property type="entry name" value="HTH_LUXR"/>
    <property type="match status" value="1"/>
</dbReference>
<name>A0ABT9E974_9PROT</name>
<gene>
    <name evidence="2" type="ORF">Q7A36_30740</name>
</gene>
<accession>A0ABT9E974</accession>
<dbReference type="EMBL" id="JAUTWS010000057">
    <property type="protein sequence ID" value="MDO9712751.1"/>
    <property type="molecule type" value="Genomic_DNA"/>
</dbReference>
<dbReference type="InterPro" id="IPR036388">
    <property type="entry name" value="WH-like_DNA-bd_sf"/>
</dbReference>
<reference evidence="2 3" key="1">
    <citation type="submission" date="2023-08" db="EMBL/GenBank/DDBJ databases">
        <title>The draft genome sequence of Paracraurococcus sp. LOR1-02.</title>
        <authorList>
            <person name="Kingkaew E."/>
            <person name="Tanasupawat S."/>
        </authorList>
    </citation>
    <scope>NUCLEOTIDE SEQUENCE [LARGE SCALE GENOMIC DNA]</scope>
    <source>
        <strain evidence="2 3">LOR1-02</strain>
    </source>
</reference>
<dbReference type="Proteomes" id="UP001243009">
    <property type="component" value="Unassembled WGS sequence"/>
</dbReference>
<evidence type="ECO:0000313" key="3">
    <source>
        <dbReference type="Proteomes" id="UP001243009"/>
    </source>
</evidence>
<dbReference type="InterPro" id="IPR000792">
    <property type="entry name" value="Tscrpt_reg_LuxR_C"/>
</dbReference>
<proteinExistence type="predicted"/>
<sequence>MVSVRASDTLLQTFYDAALDPAAWPAAFRGLADALGSTMSGIVVRDADTAIAIGGAATDTDPETLRAYLEHFRWIDPIVPALVRTRPGGVHADHDLVERHAFERSEFFNDWARPHGHDHSLMVLLPPGAVMGAAPMVIATRRRGTADFDASDRATLTWATPHLARAVEMRRRLAPAPAATTATALALDRIAAGVIVVDAAGRLAWANRTGEALLHAGDGMALGHSGALRGATPAATAGLRRLVAVAASDPGESGALALERPASGRAALRVLVSPLSERAAAASDMDRALLPRTAAWVVIVIHDPEAAAASGTARFPEQRLRALHGLTAAETKVAVLLARGGGLPSVGATLGIAQATTRTHAARIFRKTGTSGQVELARLVEALSILRGDDPE</sequence>
<dbReference type="InterPro" id="IPR016032">
    <property type="entry name" value="Sig_transdc_resp-reg_C-effctor"/>
</dbReference>
<feature type="domain" description="HTH luxR-type" evidence="1">
    <location>
        <begin position="323"/>
        <end position="380"/>
    </location>
</feature>
<organism evidence="2 3">
    <name type="scientific">Paracraurococcus lichenis</name>
    <dbReference type="NCBI Taxonomy" id="3064888"/>
    <lineage>
        <taxon>Bacteria</taxon>
        <taxon>Pseudomonadati</taxon>
        <taxon>Pseudomonadota</taxon>
        <taxon>Alphaproteobacteria</taxon>
        <taxon>Acetobacterales</taxon>
        <taxon>Roseomonadaceae</taxon>
        <taxon>Paracraurococcus</taxon>
    </lineage>
</organism>
<dbReference type="SUPFAM" id="SSF46894">
    <property type="entry name" value="C-terminal effector domain of the bipartite response regulators"/>
    <property type="match status" value="1"/>
</dbReference>
<keyword evidence="3" id="KW-1185">Reference proteome</keyword>
<dbReference type="Gene3D" id="1.10.10.10">
    <property type="entry name" value="Winged helix-like DNA-binding domain superfamily/Winged helix DNA-binding domain"/>
    <property type="match status" value="1"/>
</dbReference>
<protein>
    <submittedName>
        <fullName evidence="2">Helix-turn-helix transcriptional regulator</fullName>
    </submittedName>
</protein>
<evidence type="ECO:0000313" key="2">
    <source>
        <dbReference type="EMBL" id="MDO9712751.1"/>
    </source>
</evidence>